<sequence length="119" mass="14558">MLPRLRRRLPLPRLRRRPLLPQLHRRLMPPRRLCRMQFHDAVKTSDRFKVGHLDPLQIAERAFKVELRTKEEKRQKKKQNKKKKKGLSEEQFAKQKLMEGRKKIDIVEYIKKYIPKLAR</sequence>
<name>A0A0A8YQN5_ARUDO</name>
<feature type="compositionally biased region" description="Basic residues" evidence="1">
    <location>
        <begin position="75"/>
        <end position="85"/>
    </location>
</feature>
<proteinExistence type="predicted"/>
<reference evidence="2" key="2">
    <citation type="journal article" date="2015" name="Data Brief">
        <title>Shoot transcriptome of the giant reed, Arundo donax.</title>
        <authorList>
            <person name="Barrero R.A."/>
            <person name="Guerrero F.D."/>
            <person name="Moolhuijzen P."/>
            <person name="Goolsby J.A."/>
            <person name="Tidwell J."/>
            <person name="Bellgard S.E."/>
            <person name="Bellgard M.I."/>
        </authorList>
    </citation>
    <scope>NUCLEOTIDE SEQUENCE</scope>
    <source>
        <tissue evidence="2">Shoot tissue taken approximately 20 cm above the soil surface</tissue>
    </source>
</reference>
<accession>A0A0A8YQN5</accession>
<dbReference type="EMBL" id="GBRH01273213">
    <property type="protein sequence ID" value="JAD24682.1"/>
    <property type="molecule type" value="Transcribed_RNA"/>
</dbReference>
<dbReference type="AlphaFoldDB" id="A0A0A8YQN5"/>
<organism evidence="2">
    <name type="scientific">Arundo donax</name>
    <name type="common">Giant reed</name>
    <name type="synonym">Donax arundinaceus</name>
    <dbReference type="NCBI Taxonomy" id="35708"/>
    <lineage>
        <taxon>Eukaryota</taxon>
        <taxon>Viridiplantae</taxon>
        <taxon>Streptophyta</taxon>
        <taxon>Embryophyta</taxon>
        <taxon>Tracheophyta</taxon>
        <taxon>Spermatophyta</taxon>
        <taxon>Magnoliopsida</taxon>
        <taxon>Liliopsida</taxon>
        <taxon>Poales</taxon>
        <taxon>Poaceae</taxon>
        <taxon>PACMAD clade</taxon>
        <taxon>Arundinoideae</taxon>
        <taxon>Arundineae</taxon>
        <taxon>Arundo</taxon>
    </lineage>
</organism>
<reference evidence="2" key="1">
    <citation type="submission" date="2014-09" db="EMBL/GenBank/DDBJ databases">
        <authorList>
            <person name="Magalhaes I.L.F."/>
            <person name="Oliveira U."/>
            <person name="Santos F.R."/>
            <person name="Vidigal T.H.D.A."/>
            <person name="Brescovit A.D."/>
            <person name="Santos A.J."/>
        </authorList>
    </citation>
    <scope>NUCLEOTIDE SEQUENCE</scope>
    <source>
        <tissue evidence="2">Shoot tissue taken approximately 20 cm above the soil surface</tissue>
    </source>
</reference>
<feature type="region of interest" description="Disordered" evidence="1">
    <location>
        <begin position="69"/>
        <end position="94"/>
    </location>
</feature>
<evidence type="ECO:0000313" key="2">
    <source>
        <dbReference type="EMBL" id="JAD24682.1"/>
    </source>
</evidence>
<protein>
    <submittedName>
        <fullName evidence="2">Uncharacterized protein</fullName>
    </submittedName>
</protein>
<evidence type="ECO:0000256" key="1">
    <source>
        <dbReference type="SAM" id="MobiDB-lite"/>
    </source>
</evidence>